<comment type="caution">
    <text evidence="1">The sequence shown here is derived from an EMBL/GenBank/DDBJ whole genome shotgun (WGS) entry which is preliminary data.</text>
</comment>
<dbReference type="AlphaFoldDB" id="A0ABD6ATD3"/>
<evidence type="ECO:0000313" key="2">
    <source>
        <dbReference type="Proteomes" id="UP001597187"/>
    </source>
</evidence>
<protein>
    <submittedName>
        <fullName evidence="1">Uncharacterized protein</fullName>
    </submittedName>
</protein>
<keyword evidence="2" id="KW-1185">Reference proteome</keyword>
<accession>A0ABD6ATD3</accession>
<gene>
    <name evidence="1" type="ORF">ACFSBT_07040</name>
</gene>
<organism evidence="1 2">
    <name type="scientific">Halomarina rubra</name>
    <dbReference type="NCBI Taxonomy" id="2071873"/>
    <lineage>
        <taxon>Archaea</taxon>
        <taxon>Methanobacteriati</taxon>
        <taxon>Methanobacteriota</taxon>
        <taxon>Stenosarchaea group</taxon>
        <taxon>Halobacteria</taxon>
        <taxon>Halobacteriales</taxon>
        <taxon>Natronomonadaceae</taxon>
        <taxon>Halomarina</taxon>
    </lineage>
</organism>
<proteinExistence type="predicted"/>
<dbReference type="EMBL" id="JBHUDC010000003">
    <property type="protein sequence ID" value="MFD1513034.1"/>
    <property type="molecule type" value="Genomic_DNA"/>
</dbReference>
<sequence>MLYVEQKLTAAEIGERFGVAEKTVLSALEDAEIDRRTTGESLRLGPDVWRVAPRGYPMFGSVCGHEKDRIAHHHLLAIADGADPYRVLADDGYHVHHLSPVWTNPPARLSTHEQFIINDALNVADNLAVVPASDHSIGHNDHLWGNEPYRDERVLRTLYGTLGLSTAQLGELLGCNAMSVTRWLRHHGIAVRDAGFPIRRADDETLAYAREWFDAYLTETRGATVDDADPEVTSA</sequence>
<name>A0ABD6ATD3_9EURY</name>
<reference evidence="1 2" key="1">
    <citation type="journal article" date="2019" name="Int. J. Syst. Evol. Microbiol.">
        <title>The Global Catalogue of Microorganisms (GCM) 10K type strain sequencing project: providing services to taxonomists for standard genome sequencing and annotation.</title>
        <authorList>
            <consortium name="The Broad Institute Genomics Platform"/>
            <consortium name="The Broad Institute Genome Sequencing Center for Infectious Disease"/>
            <person name="Wu L."/>
            <person name="Ma J."/>
        </authorList>
    </citation>
    <scope>NUCLEOTIDE SEQUENCE [LARGE SCALE GENOMIC DNA]</scope>
    <source>
        <strain evidence="1 2">CGMCC 1.12563</strain>
    </source>
</reference>
<dbReference type="Proteomes" id="UP001597187">
    <property type="component" value="Unassembled WGS sequence"/>
</dbReference>
<evidence type="ECO:0000313" key="1">
    <source>
        <dbReference type="EMBL" id="MFD1513034.1"/>
    </source>
</evidence>